<dbReference type="PANTHER" id="PTHR24186">
    <property type="entry name" value="PROTEIN PHOSPHATASE 1 REGULATORY SUBUNIT"/>
    <property type="match status" value="1"/>
</dbReference>
<organism evidence="10 11">
    <name type="scientific">Miscanthus lutarioriparius</name>
    <dbReference type="NCBI Taxonomy" id="422564"/>
    <lineage>
        <taxon>Eukaryota</taxon>
        <taxon>Viridiplantae</taxon>
        <taxon>Streptophyta</taxon>
        <taxon>Embryophyta</taxon>
        <taxon>Tracheophyta</taxon>
        <taxon>Spermatophyta</taxon>
        <taxon>Magnoliopsida</taxon>
        <taxon>Liliopsida</taxon>
        <taxon>Poales</taxon>
        <taxon>Poaceae</taxon>
        <taxon>PACMAD clade</taxon>
        <taxon>Panicoideae</taxon>
        <taxon>Andropogonodae</taxon>
        <taxon>Andropogoneae</taxon>
        <taxon>Saccharinae</taxon>
        <taxon>Miscanthus</taxon>
    </lineage>
</organism>
<keyword evidence="3" id="KW-0677">Repeat</keyword>
<dbReference type="Pfam" id="PF13857">
    <property type="entry name" value="Ank_5"/>
    <property type="match status" value="1"/>
</dbReference>
<evidence type="ECO:0000256" key="5">
    <source>
        <dbReference type="ARBA" id="ARBA00023043"/>
    </source>
</evidence>
<reference evidence="10" key="1">
    <citation type="submission" date="2020-10" db="EMBL/GenBank/DDBJ databases">
        <authorList>
            <person name="Han B."/>
            <person name="Lu T."/>
            <person name="Zhao Q."/>
            <person name="Huang X."/>
            <person name="Zhao Y."/>
        </authorList>
    </citation>
    <scope>NUCLEOTIDE SEQUENCE</scope>
</reference>
<feature type="transmembrane region" description="Helical" evidence="8">
    <location>
        <begin position="603"/>
        <end position="628"/>
    </location>
</feature>
<comment type="caution">
    <text evidence="10">The sequence shown here is derived from an EMBL/GenBank/DDBJ whole genome shotgun (WGS) entry which is preliminary data.</text>
</comment>
<feature type="transmembrane region" description="Helical" evidence="8">
    <location>
        <begin position="718"/>
        <end position="743"/>
    </location>
</feature>
<dbReference type="Pfam" id="PF13962">
    <property type="entry name" value="PGG"/>
    <property type="match status" value="1"/>
</dbReference>
<accession>A0A811NC58</accession>
<evidence type="ECO:0000256" key="4">
    <source>
        <dbReference type="ARBA" id="ARBA00022989"/>
    </source>
</evidence>
<dbReference type="Pfam" id="PF12796">
    <property type="entry name" value="Ank_2"/>
    <property type="match status" value="1"/>
</dbReference>
<keyword evidence="5 7" id="KW-0040">ANK repeat</keyword>
<keyword evidence="6 8" id="KW-0472">Membrane</keyword>
<dbReference type="GO" id="GO:0005886">
    <property type="term" value="C:plasma membrane"/>
    <property type="evidence" value="ECO:0007669"/>
    <property type="project" value="TreeGrafter"/>
</dbReference>
<dbReference type="SMART" id="SM00248">
    <property type="entry name" value="ANK"/>
    <property type="match status" value="6"/>
</dbReference>
<dbReference type="Gene3D" id="1.25.40.20">
    <property type="entry name" value="Ankyrin repeat-containing domain"/>
    <property type="match status" value="3"/>
</dbReference>
<keyword evidence="4 8" id="KW-1133">Transmembrane helix</keyword>
<dbReference type="PROSITE" id="PS50088">
    <property type="entry name" value="ANK_REPEAT"/>
    <property type="match status" value="1"/>
</dbReference>
<dbReference type="InterPro" id="IPR002110">
    <property type="entry name" value="Ankyrin_rpt"/>
</dbReference>
<feature type="transmembrane region" description="Helical" evidence="8">
    <location>
        <begin position="649"/>
        <end position="669"/>
    </location>
</feature>
<evidence type="ECO:0000313" key="10">
    <source>
        <dbReference type="EMBL" id="CAD6219736.1"/>
    </source>
</evidence>
<keyword evidence="11" id="KW-1185">Reference proteome</keyword>
<protein>
    <recommendedName>
        <fullName evidence="9">PGG domain-containing protein</fullName>
    </recommendedName>
</protein>
<proteinExistence type="predicted"/>
<evidence type="ECO:0000256" key="2">
    <source>
        <dbReference type="ARBA" id="ARBA00022692"/>
    </source>
</evidence>
<dbReference type="PANTHER" id="PTHR24186:SF50">
    <property type="entry name" value="ANKYRIN REPEAT-CONTAINING PROTEIN ITN1-LIKE ISOFORM X1"/>
    <property type="match status" value="1"/>
</dbReference>
<sequence length="763" mass="83822">MTSSSATHQDEPISANLMVATDRTQCQRLKKLVNKEDATTMVVVMSRAEAPADEKPTPPSMHPLLAEAACRGNWEEITYLLESEEDLHRHSSKTPSKEFLDKLAAYSTGNHQASRSSAAAMQPAPADVEQGIGAVPRRLIKGVTMEGDTALHLVAANGDDSSFLKCAVLIHGKDKDLLWKQNDKGDTPLHCAARTARSEMVSHLVVLATGDNIVEELLRQENNSNETVLHMAVRNGDHQLVKHLLAEDPKLACFPEKETSPLYLAILLEKGSIARILYNESENNVLSYSGPNGQNALHAAVLRGPVLTRMLLEWNTSKKLTTETDENGSTPLHLAAGLPGAGWRGSPCAQVFNANTAVLYQPDNNGLSPIHVAVAAQANGPFQYQPDNNIVWLWAKSNAIPMFVKKCPSSAGLRDAKGRTFLHVAVEKKNAMAVFYACRSGSLAWIMNMQDREGNTALHLAVKDGNNLGIFRGLFGSTQVNLNLTNAENQTPLDIALYQLRPSFYDVMEDPEIWIKRALIIAGATRGVSRMDHFYEEYENHHGVNSDYYKDKELEMLKDSTQSQSIGSVLIATVTFGAMFALPGGYRADDHQFGGTPTLAGTYAFHAFMIANTIAFISSTMATLGFMFAGCAKLSLVRRKIHFDKTTGFMHNSVMALTIAFALGVYTVLAPVAQYTAILICAVSPLVVLYNFADFWLNWFLFALPLHARKGTFWTLRVYTFVVLADLFSVSWLFIAIFVWAAYGRNHPISISISPAQAPARFT</sequence>
<gene>
    <name evidence="10" type="ORF">NCGR_LOCUS13347</name>
</gene>
<dbReference type="EMBL" id="CAJGYO010000003">
    <property type="protein sequence ID" value="CAD6219736.1"/>
    <property type="molecule type" value="Genomic_DNA"/>
</dbReference>
<name>A0A811NC58_9POAL</name>
<evidence type="ECO:0000256" key="8">
    <source>
        <dbReference type="SAM" id="Phobius"/>
    </source>
</evidence>
<feature type="domain" description="PGG" evidence="9">
    <location>
        <begin position="557"/>
        <end position="668"/>
    </location>
</feature>
<evidence type="ECO:0000256" key="6">
    <source>
        <dbReference type="ARBA" id="ARBA00023136"/>
    </source>
</evidence>
<keyword evidence="2 8" id="KW-0812">Transmembrane</keyword>
<dbReference type="Proteomes" id="UP000604825">
    <property type="component" value="Unassembled WGS sequence"/>
</dbReference>
<evidence type="ECO:0000256" key="3">
    <source>
        <dbReference type="ARBA" id="ARBA00022737"/>
    </source>
</evidence>
<dbReference type="OrthoDB" id="1847170at2759"/>
<dbReference type="AlphaFoldDB" id="A0A811NC58"/>
<feature type="transmembrane region" description="Helical" evidence="8">
    <location>
        <begin position="675"/>
        <end position="697"/>
    </location>
</feature>
<feature type="transmembrane region" description="Helical" evidence="8">
    <location>
        <begin position="566"/>
        <end position="583"/>
    </location>
</feature>
<evidence type="ECO:0000256" key="1">
    <source>
        <dbReference type="ARBA" id="ARBA00004141"/>
    </source>
</evidence>
<evidence type="ECO:0000259" key="9">
    <source>
        <dbReference type="Pfam" id="PF13962"/>
    </source>
</evidence>
<dbReference type="InterPro" id="IPR026961">
    <property type="entry name" value="PGG_dom"/>
</dbReference>
<feature type="repeat" description="ANK" evidence="7">
    <location>
        <begin position="184"/>
        <end position="216"/>
    </location>
</feature>
<evidence type="ECO:0000313" key="11">
    <source>
        <dbReference type="Proteomes" id="UP000604825"/>
    </source>
</evidence>
<dbReference type="InterPro" id="IPR036770">
    <property type="entry name" value="Ankyrin_rpt-contain_sf"/>
</dbReference>
<comment type="subcellular location">
    <subcellularLocation>
        <location evidence="1">Membrane</location>
        <topology evidence="1">Multi-pass membrane protein</topology>
    </subcellularLocation>
</comment>
<evidence type="ECO:0000256" key="7">
    <source>
        <dbReference type="PROSITE-ProRule" id="PRU00023"/>
    </source>
</evidence>
<dbReference type="SUPFAM" id="SSF48403">
    <property type="entry name" value="Ankyrin repeat"/>
    <property type="match status" value="2"/>
</dbReference>